<evidence type="ECO:0000313" key="1">
    <source>
        <dbReference type="EMBL" id="VDK40107.1"/>
    </source>
</evidence>
<dbReference type="AlphaFoldDB" id="A0A3P6Q437"/>
<dbReference type="EMBL" id="UYRR01029484">
    <property type="protein sequence ID" value="VDK40107.1"/>
    <property type="molecule type" value="Genomic_DNA"/>
</dbReference>
<keyword evidence="2" id="KW-1185">Reference proteome</keyword>
<evidence type="ECO:0000313" key="2">
    <source>
        <dbReference type="Proteomes" id="UP000267096"/>
    </source>
</evidence>
<gene>
    <name evidence="1" type="ORF">ASIM_LOCUS9528</name>
</gene>
<dbReference type="Proteomes" id="UP000267096">
    <property type="component" value="Unassembled WGS sequence"/>
</dbReference>
<sequence length="57" mass="6686">MEANSEVTAEIEELKKKQIALSDDLAMTISCYKEKQVERMRQLVDYTEDEHVLVARR</sequence>
<protein>
    <submittedName>
        <fullName evidence="1">Uncharacterized protein</fullName>
    </submittedName>
</protein>
<organism evidence="1 2">
    <name type="scientific">Anisakis simplex</name>
    <name type="common">Herring worm</name>
    <dbReference type="NCBI Taxonomy" id="6269"/>
    <lineage>
        <taxon>Eukaryota</taxon>
        <taxon>Metazoa</taxon>
        <taxon>Ecdysozoa</taxon>
        <taxon>Nematoda</taxon>
        <taxon>Chromadorea</taxon>
        <taxon>Rhabditida</taxon>
        <taxon>Spirurina</taxon>
        <taxon>Ascaridomorpha</taxon>
        <taxon>Ascaridoidea</taxon>
        <taxon>Anisakidae</taxon>
        <taxon>Anisakis</taxon>
        <taxon>Anisakis simplex complex</taxon>
    </lineage>
</organism>
<accession>A0A3P6Q437</accession>
<name>A0A3P6Q437_ANISI</name>
<proteinExistence type="predicted"/>
<reference evidence="1 2" key="1">
    <citation type="submission" date="2018-11" db="EMBL/GenBank/DDBJ databases">
        <authorList>
            <consortium name="Pathogen Informatics"/>
        </authorList>
    </citation>
    <scope>NUCLEOTIDE SEQUENCE [LARGE SCALE GENOMIC DNA]</scope>
</reference>